<sequence>MNGDVESTWNITLSKAWSKVDASACEPKHSSIVRRAYQHLANPNFACDVEYRSGHASEHHALPIFRSGLSGLHVTILVMPLTRGPRVSVAVRDFDVVFEASRFWIINALTINIKSDFLHTVRRALDYF</sequence>
<proteinExistence type="predicted"/>
<evidence type="ECO:0000313" key="2">
    <source>
        <dbReference type="Proteomes" id="UP000596661"/>
    </source>
</evidence>
<dbReference type="AlphaFoldDB" id="A0A803P8M0"/>
<keyword evidence="2" id="KW-1185">Reference proteome</keyword>
<accession>A0A803P8M0</accession>
<dbReference type="EMBL" id="UZAU01000251">
    <property type="status" value="NOT_ANNOTATED_CDS"/>
    <property type="molecule type" value="Genomic_DNA"/>
</dbReference>
<dbReference type="Proteomes" id="UP000596661">
    <property type="component" value="Chromosome 3"/>
</dbReference>
<reference evidence="1" key="2">
    <citation type="submission" date="2021-03" db="UniProtKB">
        <authorList>
            <consortium name="EnsemblPlants"/>
        </authorList>
    </citation>
    <scope>IDENTIFICATION</scope>
</reference>
<organism evidence="1 2">
    <name type="scientific">Cannabis sativa</name>
    <name type="common">Hemp</name>
    <name type="synonym">Marijuana</name>
    <dbReference type="NCBI Taxonomy" id="3483"/>
    <lineage>
        <taxon>Eukaryota</taxon>
        <taxon>Viridiplantae</taxon>
        <taxon>Streptophyta</taxon>
        <taxon>Embryophyta</taxon>
        <taxon>Tracheophyta</taxon>
        <taxon>Spermatophyta</taxon>
        <taxon>Magnoliopsida</taxon>
        <taxon>eudicotyledons</taxon>
        <taxon>Gunneridae</taxon>
        <taxon>Pentapetalae</taxon>
        <taxon>rosids</taxon>
        <taxon>fabids</taxon>
        <taxon>Rosales</taxon>
        <taxon>Cannabaceae</taxon>
        <taxon>Cannabis</taxon>
    </lineage>
</organism>
<reference evidence="1" key="1">
    <citation type="submission" date="2018-11" db="EMBL/GenBank/DDBJ databases">
        <authorList>
            <person name="Grassa J C."/>
        </authorList>
    </citation>
    <scope>NUCLEOTIDE SEQUENCE [LARGE SCALE GENOMIC DNA]</scope>
</reference>
<dbReference type="Gramene" id="evm.model.03.339">
    <property type="protein sequence ID" value="cds.evm.model.03.339"/>
    <property type="gene ID" value="evm.TU.03.339"/>
</dbReference>
<evidence type="ECO:0000313" key="1">
    <source>
        <dbReference type="EnsemblPlants" id="cds.evm.model.03.339"/>
    </source>
</evidence>
<dbReference type="EnsemblPlants" id="evm.model.03.339">
    <property type="protein sequence ID" value="cds.evm.model.03.339"/>
    <property type="gene ID" value="evm.TU.03.339"/>
</dbReference>
<protein>
    <submittedName>
        <fullName evidence="1">Uncharacterized protein</fullName>
    </submittedName>
</protein>
<name>A0A803P8M0_CANSA</name>